<comment type="catalytic activity">
    <reaction evidence="8">
        <text>L-seryl-[protein] + ATP = 3-O-(5'-adenylyl)-L-seryl-[protein] + diphosphate</text>
        <dbReference type="Rhea" id="RHEA:58120"/>
        <dbReference type="Rhea" id="RHEA-COMP:9863"/>
        <dbReference type="Rhea" id="RHEA-COMP:15073"/>
        <dbReference type="ChEBI" id="CHEBI:29999"/>
        <dbReference type="ChEBI" id="CHEBI:30616"/>
        <dbReference type="ChEBI" id="CHEBI:33019"/>
        <dbReference type="ChEBI" id="CHEBI:142516"/>
        <dbReference type="EC" id="2.7.7.108"/>
    </reaction>
</comment>
<name>A0ABU9GLY8_9GAMM</name>
<keyword evidence="2 8" id="KW-0808">Transferase</keyword>
<evidence type="ECO:0000313" key="9">
    <source>
        <dbReference type="EMBL" id="MEL0628333.1"/>
    </source>
</evidence>
<dbReference type="PANTHER" id="PTHR32057:SF14">
    <property type="entry name" value="PROTEIN ADENYLYLTRANSFERASE SELO, MITOCHONDRIAL"/>
    <property type="match status" value="1"/>
</dbReference>
<protein>
    <recommendedName>
        <fullName evidence="8">Protein nucleotidyltransferase YdiU</fullName>
        <ecNumber evidence="8">2.7.7.-</ecNumber>
    </recommendedName>
    <alternativeName>
        <fullName evidence="8">Protein adenylyltransferase YdiU</fullName>
        <ecNumber evidence="8">2.7.7.108</ecNumber>
    </alternativeName>
    <alternativeName>
        <fullName evidence="8">Protein uridylyltransferase YdiU</fullName>
        <ecNumber evidence="8">2.7.7.-</ecNumber>
    </alternativeName>
</protein>
<feature type="binding site" evidence="8">
    <location>
        <position position="261"/>
    </location>
    <ligand>
        <name>ATP</name>
        <dbReference type="ChEBI" id="CHEBI:30616"/>
    </ligand>
</feature>
<dbReference type="InterPro" id="IPR003846">
    <property type="entry name" value="SelO"/>
</dbReference>
<proteinExistence type="inferred from homology"/>
<feature type="binding site" evidence="8">
    <location>
        <position position="261"/>
    </location>
    <ligand>
        <name>Mg(2+)</name>
        <dbReference type="ChEBI" id="CHEBI:18420"/>
    </ligand>
</feature>
<dbReference type="EC" id="2.7.7.108" evidence="8"/>
<dbReference type="PANTHER" id="PTHR32057">
    <property type="entry name" value="PROTEIN ADENYLYLTRANSFERASE SELO, MITOCHONDRIAL"/>
    <property type="match status" value="1"/>
</dbReference>
<comment type="similarity">
    <text evidence="1 8">Belongs to the SELO family.</text>
</comment>
<feature type="active site" description="Proton acceptor" evidence="8">
    <location>
        <position position="251"/>
    </location>
</feature>
<keyword evidence="7 8" id="KW-0460">Magnesium</keyword>
<comment type="catalytic activity">
    <reaction evidence="8">
        <text>L-threonyl-[protein] + ATP = 3-O-(5'-adenylyl)-L-threonyl-[protein] + diphosphate</text>
        <dbReference type="Rhea" id="RHEA:54292"/>
        <dbReference type="Rhea" id="RHEA-COMP:11060"/>
        <dbReference type="Rhea" id="RHEA-COMP:13847"/>
        <dbReference type="ChEBI" id="CHEBI:30013"/>
        <dbReference type="ChEBI" id="CHEBI:30616"/>
        <dbReference type="ChEBI" id="CHEBI:33019"/>
        <dbReference type="ChEBI" id="CHEBI:138113"/>
        <dbReference type="EC" id="2.7.7.108"/>
    </reaction>
</comment>
<dbReference type="RefSeq" id="WP_341596282.1">
    <property type="nucleotide sequence ID" value="NZ_JBAKAZ010000004.1"/>
</dbReference>
<evidence type="ECO:0000256" key="2">
    <source>
        <dbReference type="ARBA" id="ARBA00022679"/>
    </source>
</evidence>
<keyword evidence="8" id="KW-0464">Manganese</keyword>
<evidence type="ECO:0000256" key="6">
    <source>
        <dbReference type="ARBA" id="ARBA00022840"/>
    </source>
</evidence>
<reference evidence="9 10" key="1">
    <citation type="submission" date="2024-02" db="EMBL/GenBank/DDBJ databases">
        <title>Bacteria isolated from the canopy kelp, Nereocystis luetkeana.</title>
        <authorList>
            <person name="Pfister C.A."/>
            <person name="Younker I.T."/>
            <person name="Light S.H."/>
        </authorList>
    </citation>
    <scope>NUCLEOTIDE SEQUENCE [LARGE SCALE GENOMIC DNA]</scope>
    <source>
        <strain evidence="9 10">TI.1.05</strain>
    </source>
</reference>
<feature type="binding site" evidence="8">
    <location>
        <position position="252"/>
    </location>
    <ligand>
        <name>Mg(2+)</name>
        <dbReference type="ChEBI" id="CHEBI:18420"/>
    </ligand>
</feature>
<comment type="cofactor">
    <cofactor evidence="8">
        <name>Mg(2+)</name>
        <dbReference type="ChEBI" id="CHEBI:18420"/>
    </cofactor>
    <cofactor evidence="8">
        <name>Mn(2+)</name>
        <dbReference type="ChEBI" id="CHEBI:29035"/>
    </cofactor>
</comment>
<feature type="binding site" evidence="8">
    <location>
        <position position="127"/>
    </location>
    <ligand>
        <name>ATP</name>
        <dbReference type="ChEBI" id="CHEBI:30616"/>
    </ligand>
</feature>
<dbReference type="NCBIfam" id="NF000658">
    <property type="entry name" value="PRK00029.1"/>
    <property type="match status" value="1"/>
</dbReference>
<feature type="binding site" evidence="8">
    <location>
        <position position="93"/>
    </location>
    <ligand>
        <name>ATP</name>
        <dbReference type="ChEBI" id="CHEBI:30616"/>
    </ligand>
</feature>
<feature type="binding site" evidence="8">
    <location>
        <position position="177"/>
    </location>
    <ligand>
        <name>ATP</name>
        <dbReference type="ChEBI" id="CHEBI:30616"/>
    </ligand>
</feature>
<accession>A0ABU9GLY8</accession>
<feature type="binding site" evidence="8">
    <location>
        <position position="126"/>
    </location>
    <ligand>
        <name>ATP</name>
        <dbReference type="ChEBI" id="CHEBI:30616"/>
    </ligand>
</feature>
<comment type="catalytic activity">
    <reaction evidence="8">
        <text>L-tyrosyl-[protein] + ATP = O-(5'-adenylyl)-L-tyrosyl-[protein] + diphosphate</text>
        <dbReference type="Rhea" id="RHEA:54288"/>
        <dbReference type="Rhea" id="RHEA-COMP:10136"/>
        <dbReference type="Rhea" id="RHEA-COMP:13846"/>
        <dbReference type="ChEBI" id="CHEBI:30616"/>
        <dbReference type="ChEBI" id="CHEBI:33019"/>
        <dbReference type="ChEBI" id="CHEBI:46858"/>
        <dbReference type="ChEBI" id="CHEBI:83624"/>
        <dbReference type="EC" id="2.7.7.108"/>
    </reaction>
</comment>
<comment type="catalytic activity">
    <reaction evidence="8">
        <text>L-histidyl-[protein] + UTP = N(tele)-(5'-uridylyl)-L-histidyl-[protein] + diphosphate</text>
        <dbReference type="Rhea" id="RHEA:83891"/>
        <dbReference type="Rhea" id="RHEA-COMP:9745"/>
        <dbReference type="Rhea" id="RHEA-COMP:20239"/>
        <dbReference type="ChEBI" id="CHEBI:29979"/>
        <dbReference type="ChEBI" id="CHEBI:33019"/>
        <dbReference type="ChEBI" id="CHEBI:46398"/>
        <dbReference type="ChEBI" id="CHEBI:233474"/>
    </reaction>
</comment>
<dbReference type="HAMAP" id="MF_00692">
    <property type="entry name" value="SelO"/>
    <property type="match status" value="1"/>
</dbReference>
<keyword evidence="10" id="KW-1185">Reference proteome</keyword>
<evidence type="ECO:0000256" key="8">
    <source>
        <dbReference type="HAMAP-Rule" id="MF_00692"/>
    </source>
</evidence>
<organism evidence="9 10">
    <name type="scientific">Psychromonas aquatilis</name>
    <dbReference type="NCBI Taxonomy" id="2005072"/>
    <lineage>
        <taxon>Bacteria</taxon>
        <taxon>Pseudomonadati</taxon>
        <taxon>Pseudomonadota</taxon>
        <taxon>Gammaproteobacteria</taxon>
        <taxon>Alteromonadales</taxon>
        <taxon>Psychromonadaceae</taxon>
        <taxon>Psychromonas</taxon>
    </lineage>
</organism>
<comment type="catalytic activity">
    <reaction evidence="8">
        <text>L-seryl-[protein] + UTP = O-(5'-uridylyl)-L-seryl-[protein] + diphosphate</text>
        <dbReference type="Rhea" id="RHEA:64604"/>
        <dbReference type="Rhea" id="RHEA-COMP:9863"/>
        <dbReference type="Rhea" id="RHEA-COMP:16635"/>
        <dbReference type="ChEBI" id="CHEBI:29999"/>
        <dbReference type="ChEBI" id="CHEBI:33019"/>
        <dbReference type="ChEBI" id="CHEBI:46398"/>
        <dbReference type="ChEBI" id="CHEBI:156051"/>
    </reaction>
</comment>
<feature type="binding site" evidence="8">
    <location>
        <position position="94"/>
    </location>
    <ligand>
        <name>ATP</name>
        <dbReference type="ChEBI" id="CHEBI:30616"/>
    </ligand>
</feature>
<gene>
    <name evidence="8" type="primary">ydiU</name>
    <name evidence="8" type="synonym">selO</name>
    <name evidence="9" type="ORF">V6256_01815</name>
</gene>
<dbReference type="EMBL" id="JBAKAZ010000004">
    <property type="protein sequence ID" value="MEL0628333.1"/>
    <property type="molecule type" value="Genomic_DNA"/>
</dbReference>
<keyword evidence="6 8" id="KW-0067">ATP-binding</keyword>
<comment type="caution">
    <text evidence="9">The sequence shown here is derived from an EMBL/GenBank/DDBJ whole genome shotgun (WGS) entry which is preliminary data.</text>
</comment>
<evidence type="ECO:0000313" key="10">
    <source>
        <dbReference type="Proteomes" id="UP001369082"/>
    </source>
</evidence>
<comment type="function">
    <text evidence="8">Nucleotidyltransferase involved in the post-translational modification of proteins. It can catalyze the addition of adenosine monophosphate (AMP) or uridine monophosphate (UMP) to a protein, resulting in modifications known as AMPylation and UMPylation.</text>
</comment>
<evidence type="ECO:0000256" key="7">
    <source>
        <dbReference type="ARBA" id="ARBA00022842"/>
    </source>
</evidence>
<dbReference type="Proteomes" id="UP001369082">
    <property type="component" value="Unassembled WGS sequence"/>
</dbReference>
<feature type="binding site" evidence="8">
    <location>
        <position position="91"/>
    </location>
    <ligand>
        <name>ATP</name>
        <dbReference type="ChEBI" id="CHEBI:30616"/>
    </ligand>
</feature>
<evidence type="ECO:0000256" key="3">
    <source>
        <dbReference type="ARBA" id="ARBA00022695"/>
    </source>
</evidence>
<evidence type="ECO:0000256" key="4">
    <source>
        <dbReference type="ARBA" id="ARBA00022723"/>
    </source>
</evidence>
<feature type="binding site" evidence="8">
    <location>
        <position position="184"/>
    </location>
    <ligand>
        <name>ATP</name>
        <dbReference type="ChEBI" id="CHEBI:30616"/>
    </ligand>
</feature>
<keyword evidence="3 8" id="KW-0548">Nucleotidyltransferase</keyword>
<sequence>MTNETINLGVSFDNSYVKQMDGFYAQVSGDVAPAPSLIALNKPLAAILGINNVNQQQLAEVFSASALPMGAQPIAQKYAGHQFGSFNPGLGDGRALLLGEVIGNDQQRYDIQLKGSGRTPYSRGGDGKAVLGPILREYLISEAMHAMNIPTTRALAAVKTGEKVMRSGVKEGAVIARVASSHLRVGTFQAFAHDPEMIKQLADYCIQRHYPEVLQSETPYLDFLIAVRDKQALLVAKWLSVGFVHGVMNTDNMTISGETIDYGPCAFIDNYDANALFSSIDANGRYAFENQPPVAQWNLARLAETILTLIDQDEQQSIEKATQVINDFTVSYQAFWLANMREKIGLSTAAEGDSELINQMLQAMQNQQVDYTLFFRSLAHSLKHGQYVVSQLFTDTRLLDEWYSLWLARINKESISVEQRIKNMNQVNPLYIPRNHLVDEMIVAAEAGDLSYFDKLMLAVTNPYQAADNMEKYAQAPNNGNNTYTTYCGT</sequence>
<dbReference type="EC" id="2.7.7.-" evidence="8"/>
<feature type="binding site" evidence="8">
    <location>
        <position position="114"/>
    </location>
    <ligand>
        <name>ATP</name>
        <dbReference type="ChEBI" id="CHEBI:30616"/>
    </ligand>
</feature>
<evidence type="ECO:0000256" key="1">
    <source>
        <dbReference type="ARBA" id="ARBA00009747"/>
    </source>
</evidence>
<keyword evidence="4 8" id="KW-0479">Metal-binding</keyword>
<comment type="catalytic activity">
    <reaction evidence="8">
        <text>L-tyrosyl-[protein] + UTP = O-(5'-uridylyl)-L-tyrosyl-[protein] + diphosphate</text>
        <dbReference type="Rhea" id="RHEA:83887"/>
        <dbReference type="Rhea" id="RHEA-COMP:10136"/>
        <dbReference type="Rhea" id="RHEA-COMP:20238"/>
        <dbReference type="ChEBI" id="CHEBI:33019"/>
        <dbReference type="ChEBI" id="CHEBI:46398"/>
        <dbReference type="ChEBI" id="CHEBI:46858"/>
        <dbReference type="ChEBI" id="CHEBI:90602"/>
    </reaction>
</comment>
<evidence type="ECO:0000256" key="5">
    <source>
        <dbReference type="ARBA" id="ARBA00022741"/>
    </source>
</evidence>
<keyword evidence="5 8" id="KW-0547">Nucleotide-binding</keyword>
<dbReference type="Pfam" id="PF02696">
    <property type="entry name" value="SelO"/>
    <property type="match status" value="1"/>
</dbReference>